<dbReference type="GO" id="GO:0003677">
    <property type="term" value="F:DNA binding"/>
    <property type="evidence" value="ECO:0007669"/>
    <property type="project" value="UniProtKB-KW"/>
</dbReference>
<proteinExistence type="predicted"/>
<evidence type="ECO:0000313" key="2">
    <source>
        <dbReference type="EMBL" id="ERK47135.1"/>
    </source>
</evidence>
<keyword evidence="2" id="KW-0238">DNA-binding</keyword>
<dbReference type="Gene3D" id="1.10.260.40">
    <property type="entry name" value="lambda repressor-like DNA-binding domains"/>
    <property type="match status" value="1"/>
</dbReference>
<organism evidence="2 3">
    <name type="scientific">Eubacterium ramulus ATCC 29099</name>
    <dbReference type="NCBI Taxonomy" id="1256908"/>
    <lineage>
        <taxon>Bacteria</taxon>
        <taxon>Bacillati</taxon>
        <taxon>Bacillota</taxon>
        <taxon>Clostridia</taxon>
        <taxon>Eubacteriales</taxon>
        <taxon>Eubacteriaceae</taxon>
        <taxon>Eubacterium</taxon>
    </lineage>
</organism>
<name>U2P9E6_EUBRA</name>
<evidence type="ECO:0000313" key="3">
    <source>
        <dbReference type="Proteomes" id="UP000016608"/>
    </source>
</evidence>
<dbReference type="eggNOG" id="COG3655">
    <property type="taxonomic scope" value="Bacteria"/>
</dbReference>
<dbReference type="PATRIC" id="fig|1256908.3.peg.1389"/>
<dbReference type="PROSITE" id="PS50943">
    <property type="entry name" value="HTH_CROC1"/>
    <property type="match status" value="1"/>
</dbReference>
<dbReference type="CDD" id="cd00093">
    <property type="entry name" value="HTH_XRE"/>
    <property type="match status" value="1"/>
</dbReference>
<sequence length="71" mass="8162">MAVSYKKLFKLLIDRDMKKKELKELSGIRNSTMTKLANNENVTVEVMAKICNALNCSMDDVIEILPDREEK</sequence>
<dbReference type="SUPFAM" id="SSF47413">
    <property type="entry name" value="lambda repressor-like DNA-binding domains"/>
    <property type="match status" value="1"/>
</dbReference>
<dbReference type="AlphaFoldDB" id="U2P9E6"/>
<dbReference type="RefSeq" id="WP_021739900.1">
    <property type="nucleotide sequence ID" value="NZ_KI271158.1"/>
</dbReference>
<dbReference type="HOGENOM" id="CLU_066192_31_1_9"/>
<evidence type="ECO:0000259" key="1">
    <source>
        <dbReference type="PROSITE" id="PS50943"/>
    </source>
</evidence>
<protein>
    <submittedName>
        <fullName evidence="2">DNA-binding helix-turn-helix protein</fullName>
    </submittedName>
</protein>
<dbReference type="Pfam" id="PF13443">
    <property type="entry name" value="HTH_26"/>
    <property type="match status" value="1"/>
</dbReference>
<dbReference type="InterPro" id="IPR010982">
    <property type="entry name" value="Lambda_DNA-bd_dom_sf"/>
</dbReference>
<dbReference type="EMBL" id="AWVJ01000091">
    <property type="protein sequence ID" value="ERK47135.1"/>
    <property type="molecule type" value="Genomic_DNA"/>
</dbReference>
<keyword evidence="3" id="KW-1185">Reference proteome</keyword>
<dbReference type="Proteomes" id="UP000016608">
    <property type="component" value="Unassembled WGS sequence"/>
</dbReference>
<dbReference type="InterPro" id="IPR001387">
    <property type="entry name" value="Cro/C1-type_HTH"/>
</dbReference>
<comment type="caution">
    <text evidence="2">The sequence shown here is derived from an EMBL/GenBank/DDBJ whole genome shotgun (WGS) entry which is preliminary data.</text>
</comment>
<dbReference type="GeneID" id="42787275"/>
<feature type="domain" description="HTH cro/C1-type" evidence="1">
    <location>
        <begin position="24"/>
        <end position="61"/>
    </location>
</feature>
<reference evidence="2 3" key="1">
    <citation type="submission" date="2013-06" db="EMBL/GenBank/DDBJ databases">
        <authorList>
            <person name="Weinstock G."/>
            <person name="Sodergren E."/>
            <person name="Lobos E.A."/>
            <person name="Fulton L."/>
            <person name="Fulton R."/>
            <person name="Courtney L."/>
            <person name="Fronick C."/>
            <person name="O'Laughlin M."/>
            <person name="Godfrey J."/>
            <person name="Wilson R.M."/>
            <person name="Miner T."/>
            <person name="Farmer C."/>
            <person name="Delehaunty K."/>
            <person name="Cordes M."/>
            <person name="Minx P."/>
            <person name="Tomlinson C."/>
            <person name="Chen J."/>
            <person name="Wollam A."/>
            <person name="Pepin K.H."/>
            <person name="Bhonagiri V."/>
            <person name="Zhang X."/>
            <person name="Warren W."/>
            <person name="Mitreva M."/>
            <person name="Mardis E.R."/>
            <person name="Wilson R.K."/>
        </authorList>
    </citation>
    <scope>NUCLEOTIDE SEQUENCE [LARGE SCALE GENOMIC DNA]</scope>
    <source>
        <strain evidence="2 3">ATCC 29099</strain>
    </source>
</reference>
<gene>
    <name evidence="2" type="ORF">HMPREF0373_01494</name>
</gene>
<accession>U2P9E6</accession>